<dbReference type="InterPro" id="IPR022357">
    <property type="entry name" value="MIP_CS"/>
</dbReference>
<evidence type="ECO:0000256" key="3">
    <source>
        <dbReference type="ARBA" id="ARBA00022448"/>
    </source>
</evidence>
<dbReference type="PROSITE" id="PS00221">
    <property type="entry name" value="MIP"/>
    <property type="match status" value="1"/>
</dbReference>
<evidence type="ECO:0000256" key="4">
    <source>
        <dbReference type="ARBA" id="ARBA00022692"/>
    </source>
</evidence>
<comment type="caution">
    <text evidence="9">The sequence shown here is derived from an EMBL/GenBank/DDBJ whole genome shotgun (WGS) entry which is preliminary data.</text>
</comment>
<protein>
    <submittedName>
        <fullName evidence="9">Aquaporin family protein</fullName>
    </submittedName>
</protein>
<accession>A0A923T9X8</accession>
<evidence type="ECO:0000256" key="8">
    <source>
        <dbReference type="SAM" id="Phobius"/>
    </source>
</evidence>
<name>A0A923T9X8_9BACT</name>
<dbReference type="RefSeq" id="WP_187468034.1">
    <property type="nucleotide sequence ID" value="NZ_JACSIT010000143.1"/>
</dbReference>
<keyword evidence="10" id="KW-1185">Reference proteome</keyword>
<dbReference type="InterPro" id="IPR000425">
    <property type="entry name" value="MIP"/>
</dbReference>
<evidence type="ECO:0000256" key="1">
    <source>
        <dbReference type="ARBA" id="ARBA00004141"/>
    </source>
</evidence>
<comment type="similarity">
    <text evidence="2 7">Belongs to the MIP/aquaporin (TC 1.A.8) family.</text>
</comment>
<gene>
    <name evidence="9" type="ORF">H9S92_17705</name>
</gene>
<feature type="transmembrane region" description="Helical" evidence="8">
    <location>
        <begin position="168"/>
        <end position="190"/>
    </location>
</feature>
<evidence type="ECO:0000256" key="7">
    <source>
        <dbReference type="RuleBase" id="RU000477"/>
    </source>
</evidence>
<evidence type="ECO:0000256" key="2">
    <source>
        <dbReference type="ARBA" id="ARBA00006175"/>
    </source>
</evidence>
<organism evidence="9 10">
    <name type="scientific">Neolewinella lacunae</name>
    <dbReference type="NCBI Taxonomy" id="1517758"/>
    <lineage>
        <taxon>Bacteria</taxon>
        <taxon>Pseudomonadati</taxon>
        <taxon>Bacteroidota</taxon>
        <taxon>Saprospiria</taxon>
        <taxon>Saprospirales</taxon>
        <taxon>Lewinellaceae</taxon>
        <taxon>Neolewinella</taxon>
    </lineage>
</organism>
<feature type="transmembrane region" description="Helical" evidence="8">
    <location>
        <begin position="77"/>
        <end position="102"/>
    </location>
</feature>
<keyword evidence="4 7" id="KW-0812">Transmembrane</keyword>
<dbReference type="Pfam" id="PF00230">
    <property type="entry name" value="MIP"/>
    <property type="match status" value="1"/>
</dbReference>
<keyword evidence="3 7" id="KW-0813">Transport</keyword>
<dbReference type="EMBL" id="JACSIT010000143">
    <property type="protein sequence ID" value="MBC6996009.1"/>
    <property type="molecule type" value="Genomic_DNA"/>
</dbReference>
<sequence length="242" mass="24676">MTPFLGEFLGTAVLILLGCGVNANTSLKHTYGLQSGWIVTTFGWAMAVFVAVFISAEASGAHINPAVTVSLAAAGKFSWALVPSYLLAQLLGAICGAGLTWLHYRPHYAAEENQGTILGTFATGPAIPAMPSNFISEVIGTFALVLAVLYITGPVFGDSPGKLGALDALPVALVVLALGLSLGGTTGYAINPARDLGPRIAHALLPIPGKGGSNWGYAWVPVVGPLVGGCLAALAWLALQPG</sequence>
<dbReference type="Gene3D" id="1.20.1080.10">
    <property type="entry name" value="Glycerol uptake facilitator protein"/>
    <property type="match status" value="1"/>
</dbReference>
<evidence type="ECO:0000256" key="5">
    <source>
        <dbReference type="ARBA" id="ARBA00022989"/>
    </source>
</evidence>
<keyword evidence="6 8" id="KW-0472">Membrane</keyword>
<dbReference type="GO" id="GO:0005886">
    <property type="term" value="C:plasma membrane"/>
    <property type="evidence" value="ECO:0007669"/>
    <property type="project" value="TreeGrafter"/>
</dbReference>
<proteinExistence type="inferred from homology"/>
<feature type="transmembrane region" description="Helical" evidence="8">
    <location>
        <begin position="218"/>
        <end position="239"/>
    </location>
</feature>
<dbReference type="PANTHER" id="PTHR43829">
    <property type="entry name" value="AQUAPORIN OR AQUAGLYCEROPORIN RELATED"/>
    <property type="match status" value="1"/>
</dbReference>
<dbReference type="SUPFAM" id="SSF81338">
    <property type="entry name" value="Aquaporin-like"/>
    <property type="match status" value="1"/>
</dbReference>
<dbReference type="GO" id="GO:0015254">
    <property type="term" value="F:glycerol channel activity"/>
    <property type="evidence" value="ECO:0007669"/>
    <property type="project" value="TreeGrafter"/>
</dbReference>
<evidence type="ECO:0000256" key="6">
    <source>
        <dbReference type="ARBA" id="ARBA00023136"/>
    </source>
</evidence>
<dbReference type="Proteomes" id="UP000650081">
    <property type="component" value="Unassembled WGS sequence"/>
</dbReference>
<dbReference type="PANTHER" id="PTHR43829:SF9">
    <property type="entry name" value="AQUAPORIN-9"/>
    <property type="match status" value="1"/>
</dbReference>
<dbReference type="InterPro" id="IPR023271">
    <property type="entry name" value="Aquaporin-like"/>
</dbReference>
<dbReference type="InterPro" id="IPR050363">
    <property type="entry name" value="MIP/Aquaporin"/>
</dbReference>
<feature type="transmembrane region" description="Helical" evidence="8">
    <location>
        <begin position="138"/>
        <end position="156"/>
    </location>
</feature>
<reference evidence="9" key="1">
    <citation type="submission" date="2020-08" db="EMBL/GenBank/DDBJ databases">
        <title>Lewinella bacteria from marine environments.</title>
        <authorList>
            <person name="Zhong Y."/>
        </authorList>
    </citation>
    <scope>NUCLEOTIDE SEQUENCE</scope>
    <source>
        <strain evidence="9">KCTC 42187</strain>
    </source>
</reference>
<feature type="transmembrane region" description="Helical" evidence="8">
    <location>
        <begin position="33"/>
        <end position="56"/>
    </location>
</feature>
<dbReference type="PRINTS" id="PR00783">
    <property type="entry name" value="MINTRINSICP"/>
</dbReference>
<keyword evidence="5 8" id="KW-1133">Transmembrane helix</keyword>
<evidence type="ECO:0000313" key="9">
    <source>
        <dbReference type="EMBL" id="MBC6996009.1"/>
    </source>
</evidence>
<comment type="subcellular location">
    <subcellularLocation>
        <location evidence="1">Membrane</location>
        <topology evidence="1">Multi-pass membrane protein</topology>
    </subcellularLocation>
</comment>
<evidence type="ECO:0000313" key="10">
    <source>
        <dbReference type="Proteomes" id="UP000650081"/>
    </source>
</evidence>
<dbReference type="AlphaFoldDB" id="A0A923T9X8"/>
<dbReference type="NCBIfam" id="TIGR00861">
    <property type="entry name" value="MIP"/>
    <property type="match status" value="1"/>
</dbReference>